<reference evidence="3 4" key="1">
    <citation type="submission" date="2019-07" db="EMBL/GenBank/DDBJ databases">
        <title>R&amp;d 2014.</title>
        <authorList>
            <person name="Klenk H.-P."/>
        </authorList>
    </citation>
    <scope>NUCLEOTIDE SEQUENCE [LARGE SCALE GENOMIC DNA]</scope>
    <source>
        <strain evidence="3 4">DSM 45764</strain>
    </source>
</reference>
<dbReference type="InterPro" id="IPR003672">
    <property type="entry name" value="CobN/Mg_chltase"/>
</dbReference>
<dbReference type="NCBIfam" id="TIGR02257">
    <property type="entry name" value="cobalto_cobN"/>
    <property type="match status" value="1"/>
</dbReference>
<feature type="compositionally biased region" description="Low complexity" evidence="1">
    <location>
        <begin position="1198"/>
        <end position="1210"/>
    </location>
</feature>
<evidence type="ECO:0000256" key="1">
    <source>
        <dbReference type="SAM" id="MobiDB-lite"/>
    </source>
</evidence>
<dbReference type="Proteomes" id="UP000321490">
    <property type="component" value="Unassembled WGS sequence"/>
</dbReference>
<organism evidence="3 4">
    <name type="scientific">Modestobacter roseus</name>
    <dbReference type="NCBI Taxonomy" id="1181884"/>
    <lineage>
        <taxon>Bacteria</taxon>
        <taxon>Bacillati</taxon>
        <taxon>Actinomycetota</taxon>
        <taxon>Actinomycetes</taxon>
        <taxon>Geodermatophilales</taxon>
        <taxon>Geodermatophilaceae</taxon>
        <taxon>Modestobacter</taxon>
    </lineage>
</organism>
<dbReference type="RefSeq" id="WP_208104167.1">
    <property type="nucleotide sequence ID" value="NZ_VLKF01000001.1"/>
</dbReference>
<dbReference type="PANTHER" id="PTHR44119">
    <property type="entry name" value="MAGNESIUM-CHELATASE SUBUNIT CHLH, CHLOROPLASTIC"/>
    <property type="match status" value="1"/>
</dbReference>
<evidence type="ECO:0000313" key="3">
    <source>
        <dbReference type="EMBL" id="TWH75560.1"/>
    </source>
</evidence>
<dbReference type="PANTHER" id="PTHR44119:SF4">
    <property type="entry name" value="AEROBIC COBALTOCHELATASE SUBUNIT COBN"/>
    <property type="match status" value="1"/>
</dbReference>
<keyword evidence="4" id="KW-1185">Reference proteome</keyword>
<comment type="caution">
    <text evidence="3">The sequence shown here is derived from an EMBL/GenBank/DDBJ whole genome shotgun (WGS) entry which is preliminary data.</text>
</comment>
<feature type="region of interest" description="Disordered" evidence="1">
    <location>
        <begin position="1188"/>
        <end position="1210"/>
    </location>
</feature>
<dbReference type="EMBL" id="VLKF01000001">
    <property type="protein sequence ID" value="TWH75560.1"/>
    <property type="molecule type" value="Genomic_DNA"/>
</dbReference>
<evidence type="ECO:0000313" key="4">
    <source>
        <dbReference type="Proteomes" id="UP000321490"/>
    </source>
</evidence>
<protein>
    <submittedName>
        <fullName evidence="3">Cobaltochelatase CobN subunit</fullName>
    </submittedName>
</protein>
<gene>
    <name evidence="3" type="ORF">JD78_04122</name>
</gene>
<dbReference type="InterPro" id="IPR011953">
    <property type="entry name" value="Cobalto_CobN"/>
</dbReference>
<feature type="domain" description="CobN/magnesium chelatase" evidence="2">
    <location>
        <begin position="98"/>
        <end position="1175"/>
    </location>
</feature>
<dbReference type="Pfam" id="PF02514">
    <property type="entry name" value="CobN-Mg_chel"/>
    <property type="match status" value="1"/>
</dbReference>
<dbReference type="CDD" id="cd10150">
    <property type="entry name" value="CobN_like"/>
    <property type="match status" value="1"/>
</dbReference>
<proteinExistence type="predicted"/>
<dbReference type="AlphaFoldDB" id="A0A562IXJ6"/>
<dbReference type="GO" id="GO:0051116">
    <property type="term" value="F:cobaltochelatase activity"/>
    <property type="evidence" value="ECO:0007669"/>
    <property type="project" value="InterPro"/>
</dbReference>
<sequence length="1210" mass="129884">MRTFTLLSTSDTDLLSARTSDSEWRLGNPYRVGDLAEFAAGTDLVVVRILGSRRKYEDMVAPLLGLGVPVVVLGGEQLPDAELMGLSTVPMGVATEAHAYLAQGGPDNIVQLHRFLADTVLLDGEGFEAPAVAPDWGLLERETTATGPRVAVLYYRAHHLAGNTAFVHTLCAAIEACGGVPVPIFTASLRSVEPAMLDVLRTVDAMVVTVLAAGGSKPATASAGGDDGAWDVGELARLDVPVIQGLVLGTPRETWAANDDGLSPLDVGNQVAIPEFDGRIISVPFSFKEVDDEGLTSYVPDPERAARVAGTAVAHARLRHTAPADRKIVVMLSAYPTKHSRIGNAVGLDTPASVVRLLAAMAGQGYDIGPFDGEGSLPGVADLDGDRLVHALIEAGGQDPDWLTAEQLSGNPVRIPAAEYRRFFDTLPAELTDRMVEHWGPPPGELFVDPTDDCIVFAALRAGNVVVMVQPPRGFGENPIAIYHDPDLPPSHHYLAAYHWLRSSFGAHAVVHVGKHGNLEWMPGKTVGLSASCAPDAALGDLPMVYPFLVNDPGEGSQAKRRAHAVLVDHMVPPMARADTYGDIARLEQLLDEHANIAAMDPPKLPAVRQQIWTLIQAAKLDHDLGLDDRPHDAEFDEMILHVDGWLCAIKDSQIRDGLHVFGSPPEGDARVGLVLAILRARQIWGGSVAMPGLREALGLVEDGSAGLHETDEVEARALALVTAMEAAGWTADAVEPTVADVLGGPHAEVSRVLHFAVAEVVPRLAKTTDEIDMALHALDGGYVPAGPSGSPLRGLVNVLPTGRNFYSVDPRAVPSRLAWETGQGLAESLVERYVAETGSFPASVGLSVWGTSAMRTSGDDVAQVLALLGVRPVWDEASRRVTKLEPIPLGELGRPRIDVTVRISGFFRDAFPHVVTMLDDAVTLAAGLDETPEQNYVKAHVEADVAEHGDRRRATTRVFGSKPGAYGAGLLSLIDSRDWRTDADLAEVYAVWGGYAYGRDLDGVQARPDMETAYRRIAVAAKNIDTREHDIADSDDYFQYHGGMVATVRALTGSSPKAYIGDSTRPEHVRTRSLVEETSRVFRARVVNPKWLAAMRRHGYKGAFEMAATVDYLFGYDATTGVVADWMYEKLAQSYVLDPENRAFMEESNPWALHGIAERLLEAVDRKMWAEPDPALLAELQQAYLDTEGDLEGGETPAQQPGAGAGAQA</sequence>
<evidence type="ECO:0000259" key="2">
    <source>
        <dbReference type="Pfam" id="PF02514"/>
    </source>
</evidence>
<name>A0A562IXJ6_9ACTN</name>
<dbReference type="GO" id="GO:0009236">
    <property type="term" value="P:cobalamin biosynthetic process"/>
    <property type="evidence" value="ECO:0007669"/>
    <property type="project" value="InterPro"/>
</dbReference>
<accession>A0A562IXJ6</accession>